<dbReference type="PANTHER" id="PTHR31866">
    <property type="entry name" value="GENE 4779-RELATED"/>
    <property type="match status" value="1"/>
</dbReference>
<name>A0A8I6ALN5_RAT</name>
<feature type="region of interest" description="Disordered" evidence="1">
    <location>
        <begin position="312"/>
        <end position="366"/>
    </location>
</feature>
<evidence type="ECO:0000313" key="3">
    <source>
        <dbReference type="Proteomes" id="UP000002494"/>
    </source>
</evidence>
<dbReference type="OrthoDB" id="9629060at2759"/>
<feature type="region of interest" description="Disordered" evidence="1">
    <location>
        <begin position="267"/>
        <end position="300"/>
    </location>
</feature>
<feature type="region of interest" description="Disordered" evidence="1">
    <location>
        <begin position="176"/>
        <end position="205"/>
    </location>
</feature>
<reference evidence="2" key="3">
    <citation type="submission" date="2025-09" db="UniProtKB">
        <authorList>
            <consortium name="Ensembl"/>
        </authorList>
    </citation>
    <scope>IDENTIFICATION</scope>
    <source>
        <strain evidence="2">Brown Norway</strain>
    </source>
</reference>
<proteinExistence type="predicted"/>
<dbReference type="PANTHER" id="PTHR31866:SF1">
    <property type="entry name" value="GENE 4779-RELATED"/>
    <property type="match status" value="1"/>
</dbReference>
<protein>
    <submittedName>
        <fullName evidence="2">Similar to human chromosome X open reading frame 49</fullName>
    </submittedName>
</protein>
<dbReference type="AGR" id="RGD:2320498"/>
<evidence type="ECO:0000313" key="2">
    <source>
        <dbReference type="Ensembl" id="ENSRNOP00000094035.2"/>
    </source>
</evidence>
<dbReference type="Ensembl" id="ENSRNOT00000097163.2">
    <property type="protein sequence ID" value="ENSRNOP00000094035.2"/>
    <property type="gene ID" value="ENSRNOG00000025211.8"/>
</dbReference>
<gene>
    <name evidence="2 4" type="primary">Cxhxorf49</name>
    <name evidence="4" type="synonym">LOC100361265</name>
</gene>
<reference evidence="2" key="2">
    <citation type="submission" date="2025-08" db="UniProtKB">
        <authorList>
            <consortium name="Ensembl"/>
        </authorList>
    </citation>
    <scope>IDENTIFICATION</scope>
    <source>
        <strain evidence="2">Brown Norway</strain>
    </source>
</reference>
<dbReference type="Pfam" id="PF15483">
    <property type="entry name" value="DUF4641"/>
    <property type="match status" value="1"/>
</dbReference>
<dbReference type="AlphaFoldDB" id="A0A8I6ALN5"/>
<dbReference type="RGD" id="2320498">
    <property type="gene designation" value="Cxhxorf49"/>
</dbReference>
<feature type="compositionally biased region" description="Basic and acidic residues" evidence="1">
    <location>
        <begin position="411"/>
        <end position="423"/>
    </location>
</feature>
<dbReference type="InterPro" id="IPR027822">
    <property type="entry name" value="DUF4641"/>
</dbReference>
<keyword evidence="3" id="KW-1185">Reference proteome</keyword>
<evidence type="ECO:0000256" key="1">
    <source>
        <dbReference type="SAM" id="MobiDB-lite"/>
    </source>
</evidence>
<evidence type="ECO:0000313" key="4">
    <source>
        <dbReference type="RGD" id="2320498"/>
    </source>
</evidence>
<feature type="compositionally biased region" description="Low complexity" evidence="1">
    <location>
        <begin position="312"/>
        <end position="330"/>
    </location>
</feature>
<reference evidence="2" key="1">
    <citation type="submission" date="2024-01" db="EMBL/GenBank/DDBJ databases">
        <title>GRCr8: a new rat reference genome assembly contstructed from accurate long reads and long range scaffolding.</title>
        <authorList>
            <person name="Doris P.A."/>
            <person name="Kalbfleisch T."/>
            <person name="Li K."/>
            <person name="Howe K."/>
            <person name="Wood J."/>
        </authorList>
    </citation>
    <scope>NUCLEOTIDE SEQUENCE [LARGE SCALE GENOMIC DNA]</scope>
    <source>
        <strain evidence="2">Brown Norway</strain>
    </source>
</reference>
<dbReference type="KEGG" id="rno:100361265"/>
<feature type="compositionally biased region" description="Polar residues" evidence="1">
    <location>
        <begin position="180"/>
        <end position="191"/>
    </location>
</feature>
<accession>A0A8I6ALN5</accession>
<organism evidence="2 3">
    <name type="scientific">Rattus norvegicus</name>
    <name type="common">Rat</name>
    <dbReference type="NCBI Taxonomy" id="10116"/>
    <lineage>
        <taxon>Eukaryota</taxon>
        <taxon>Metazoa</taxon>
        <taxon>Chordata</taxon>
        <taxon>Craniata</taxon>
        <taxon>Vertebrata</taxon>
        <taxon>Euteleostomi</taxon>
        <taxon>Mammalia</taxon>
        <taxon>Eutheria</taxon>
        <taxon>Euarchontoglires</taxon>
        <taxon>Glires</taxon>
        <taxon>Rodentia</taxon>
        <taxon>Myomorpha</taxon>
        <taxon>Muroidea</taxon>
        <taxon>Muridae</taxon>
        <taxon>Murinae</taxon>
        <taxon>Rattus</taxon>
    </lineage>
</organism>
<dbReference type="Proteomes" id="UP000002494">
    <property type="component" value="Chromosome X"/>
</dbReference>
<dbReference type="OMA" id="NRHEVPK"/>
<feature type="compositionally biased region" description="Basic and acidic residues" evidence="1">
    <location>
        <begin position="38"/>
        <end position="47"/>
    </location>
</feature>
<feature type="region of interest" description="Disordered" evidence="1">
    <location>
        <begin position="411"/>
        <end position="438"/>
    </location>
</feature>
<feature type="region of interest" description="Disordered" evidence="1">
    <location>
        <begin position="1"/>
        <end position="47"/>
    </location>
</feature>
<dbReference type="CTD" id="100361265"/>
<dbReference type="GeneTree" id="ENSGT00390000015252"/>
<sequence>MSSPDEASFRGTNLGPESGEPSERRRFPQGFARGHGLGPEERLLRSREDKMCLPVSKTFPYDSWLDREEMEGRSVIWGCEGRPGTPVDDRGDSLDFVQHLAVEGTSFGQHLANREAWGVHRHPSPQTCAAEPFSIWGDSDASMIRRGTRPLTSTEGKQFTASQLHPRALGRGRAWMTPRRSATSRMITSDDAQYPSSDPESSDEFSEIQMMRVTICLKEGNQPKSTGLTELEDPARHTNVHGRENFVHVPSTLLATTPRGLSSAIEKQASGELESSLSKKKQSMVWGKEGSRPSHQGATAAAAATISASATASTAAPAPVAVASGGFPKTSPRKKPPSEKPSQWDASRGPVGRTFPPWGQRLKSAPVEPATFPPISGVALLGKASKCSLPSGPKECKPFCTGKKFMVKKSRETQAGPKEDNNSPRDPGLQAQVPPHRAEQPSVCMYRGEMSSGDCNTRASQVPGNLQFLSLSQRCPRPRAPAPAGDQEIPLRLPFPVGDRQYPVQGVGGCQQCLMFQKEIDELKEQLGLALL</sequence>